<organism evidence="1">
    <name type="scientific">Rhizophora mucronata</name>
    <name type="common">Asiatic mangrove</name>
    <dbReference type="NCBI Taxonomy" id="61149"/>
    <lineage>
        <taxon>Eukaryota</taxon>
        <taxon>Viridiplantae</taxon>
        <taxon>Streptophyta</taxon>
        <taxon>Embryophyta</taxon>
        <taxon>Tracheophyta</taxon>
        <taxon>Spermatophyta</taxon>
        <taxon>Magnoliopsida</taxon>
        <taxon>eudicotyledons</taxon>
        <taxon>Gunneridae</taxon>
        <taxon>Pentapetalae</taxon>
        <taxon>rosids</taxon>
        <taxon>fabids</taxon>
        <taxon>Malpighiales</taxon>
        <taxon>Rhizophoraceae</taxon>
        <taxon>Rhizophora</taxon>
    </lineage>
</organism>
<accession>A0A2P2PVU4</accession>
<reference evidence="1" key="1">
    <citation type="submission" date="2018-02" db="EMBL/GenBank/DDBJ databases">
        <title>Rhizophora mucronata_Transcriptome.</title>
        <authorList>
            <person name="Meera S.P."/>
            <person name="Sreeshan A."/>
            <person name="Augustine A."/>
        </authorList>
    </citation>
    <scope>NUCLEOTIDE SEQUENCE</scope>
    <source>
        <tissue evidence="1">Leaf</tissue>
    </source>
</reference>
<dbReference type="AlphaFoldDB" id="A0A2P2PVU4"/>
<dbReference type="EMBL" id="GGEC01078380">
    <property type="protein sequence ID" value="MBX58864.1"/>
    <property type="molecule type" value="Transcribed_RNA"/>
</dbReference>
<name>A0A2P2PVU4_RHIMU</name>
<protein>
    <submittedName>
        <fullName evidence="1">Uncharacterized protein</fullName>
    </submittedName>
</protein>
<evidence type="ECO:0000313" key="1">
    <source>
        <dbReference type="EMBL" id="MBX58864.1"/>
    </source>
</evidence>
<proteinExistence type="predicted"/>
<sequence>MRNVRVGSKKREKEELA</sequence>